<evidence type="ECO:0000256" key="1">
    <source>
        <dbReference type="SAM" id="MobiDB-lite"/>
    </source>
</evidence>
<accession>A6GJY0</accession>
<dbReference type="AlphaFoldDB" id="A6GJY0"/>
<comment type="caution">
    <text evidence="2">The sequence shown here is derived from an EMBL/GenBank/DDBJ whole genome shotgun (WGS) entry which is preliminary data.</text>
</comment>
<name>A6GJY0_9BACT</name>
<organism evidence="2 3">
    <name type="scientific">Plesiocystis pacifica SIR-1</name>
    <dbReference type="NCBI Taxonomy" id="391625"/>
    <lineage>
        <taxon>Bacteria</taxon>
        <taxon>Pseudomonadati</taxon>
        <taxon>Myxococcota</taxon>
        <taxon>Polyangia</taxon>
        <taxon>Nannocystales</taxon>
        <taxon>Nannocystaceae</taxon>
        <taxon>Plesiocystis</taxon>
    </lineage>
</organism>
<protein>
    <submittedName>
        <fullName evidence="2">Uncharacterized protein</fullName>
    </submittedName>
</protein>
<evidence type="ECO:0000313" key="2">
    <source>
        <dbReference type="EMBL" id="EDM73820.1"/>
    </source>
</evidence>
<dbReference type="Proteomes" id="UP000005801">
    <property type="component" value="Unassembled WGS sequence"/>
</dbReference>
<feature type="compositionally biased region" description="Low complexity" evidence="1">
    <location>
        <begin position="100"/>
        <end position="128"/>
    </location>
</feature>
<sequence>MNRKASLGRLGRLSASGKSTTEAAGAPRSSTPSTRRSRASARAWGVSANSAARCSKWVRLWARAAARRSWDAGESSPRARKEARSCSAWATRAARLRPETSTGTSPSGASGAFASGASVSGVSGASPTITWALVPDMPKDETPA</sequence>
<keyword evidence="3" id="KW-1185">Reference proteome</keyword>
<reference evidence="2 3" key="1">
    <citation type="submission" date="2007-06" db="EMBL/GenBank/DDBJ databases">
        <authorList>
            <person name="Shimkets L."/>
            <person name="Ferriera S."/>
            <person name="Johnson J."/>
            <person name="Kravitz S."/>
            <person name="Beeson K."/>
            <person name="Sutton G."/>
            <person name="Rogers Y.-H."/>
            <person name="Friedman R."/>
            <person name="Frazier M."/>
            <person name="Venter J.C."/>
        </authorList>
    </citation>
    <scope>NUCLEOTIDE SEQUENCE [LARGE SCALE GENOMIC DNA]</scope>
    <source>
        <strain evidence="2 3">SIR-1</strain>
    </source>
</reference>
<evidence type="ECO:0000313" key="3">
    <source>
        <dbReference type="Proteomes" id="UP000005801"/>
    </source>
</evidence>
<proteinExistence type="predicted"/>
<gene>
    <name evidence="2" type="ORF">PPSIR1_03253</name>
</gene>
<feature type="region of interest" description="Disordered" evidence="1">
    <location>
        <begin position="1"/>
        <end position="45"/>
    </location>
</feature>
<dbReference type="EMBL" id="ABCS01000172">
    <property type="protein sequence ID" value="EDM73820.1"/>
    <property type="molecule type" value="Genomic_DNA"/>
</dbReference>
<feature type="region of interest" description="Disordered" evidence="1">
    <location>
        <begin position="67"/>
        <end position="144"/>
    </location>
</feature>